<organism evidence="1 2">
    <name type="scientific">Rhizobium sullae</name>
    <name type="common">Rhizobium hedysari</name>
    <dbReference type="NCBI Taxonomy" id="50338"/>
    <lineage>
        <taxon>Bacteria</taxon>
        <taxon>Pseudomonadati</taxon>
        <taxon>Pseudomonadota</taxon>
        <taxon>Alphaproteobacteria</taxon>
        <taxon>Hyphomicrobiales</taxon>
        <taxon>Rhizobiaceae</taxon>
        <taxon>Rhizobium/Agrobacterium group</taxon>
        <taxon>Rhizobium</taxon>
    </lineage>
</organism>
<dbReference type="AlphaFoldDB" id="A0A4R3QFV6"/>
<dbReference type="Proteomes" id="UP000294576">
    <property type="component" value="Unassembled WGS sequence"/>
</dbReference>
<dbReference type="SUPFAM" id="SSF55785">
    <property type="entry name" value="PYP-like sensor domain (PAS domain)"/>
    <property type="match status" value="1"/>
</dbReference>
<sequence length="73" mass="8156">MSFETEMPLLARHGSAFLSATVSGSSRQPENRIWQVYDLMPDAVFFLNGGYRTSTCNRTAVALFGYLVMTRTS</sequence>
<evidence type="ECO:0000313" key="1">
    <source>
        <dbReference type="EMBL" id="TCU20381.1"/>
    </source>
</evidence>
<name>A0A4R3QFV6_RHISU</name>
<protein>
    <submittedName>
        <fullName evidence="1">Uncharacterized protein</fullName>
    </submittedName>
</protein>
<dbReference type="InterPro" id="IPR035965">
    <property type="entry name" value="PAS-like_dom_sf"/>
</dbReference>
<reference evidence="1 2" key="1">
    <citation type="submission" date="2019-03" db="EMBL/GenBank/DDBJ databases">
        <title>Genomic Encyclopedia of Type Strains, Phase IV (KMG-V): Genome sequencing to study the core and pangenomes of soil and plant-associated prokaryotes.</title>
        <authorList>
            <person name="Whitman W."/>
        </authorList>
    </citation>
    <scope>NUCLEOTIDE SEQUENCE [LARGE SCALE GENOMIC DNA]</scope>
    <source>
        <strain evidence="1 2">Hc14</strain>
    </source>
</reference>
<gene>
    <name evidence="1" type="ORF">EV132_101448</name>
</gene>
<proteinExistence type="predicted"/>
<accession>A0A4R3QFV6</accession>
<dbReference type="EMBL" id="SMBH01000001">
    <property type="protein sequence ID" value="TCU20381.1"/>
    <property type="molecule type" value="Genomic_DNA"/>
</dbReference>
<evidence type="ECO:0000313" key="2">
    <source>
        <dbReference type="Proteomes" id="UP000294576"/>
    </source>
</evidence>
<comment type="caution">
    <text evidence="1">The sequence shown here is derived from an EMBL/GenBank/DDBJ whole genome shotgun (WGS) entry which is preliminary data.</text>
</comment>